<evidence type="ECO:0000256" key="7">
    <source>
        <dbReference type="ARBA" id="ARBA00022989"/>
    </source>
</evidence>
<dbReference type="PANTHER" id="PTHR21320:SF3">
    <property type="entry name" value="CYTOCHROME C OXIDASE ASSEMBLY PROTEIN COX11, MITOCHONDRIAL-RELATED"/>
    <property type="match status" value="1"/>
</dbReference>
<dbReference type="Proteomes" id="UP001258994">
    <property type="component" value="Chromosome"/>
</dbReference>
<keyword evidence="7 10" id="KW-1133">Transmembrane helix</keyword>
<evidence type="ECO:0000256" key="1">
    <source>
        <dbReference type="ARBA" id="ARBA00004007"/>
    </source>
</evidence>
<evidence type="ECO:0000256" key="5">
    <source>
        <dbReference type="ARBA" id="ARBA00022692"/>
    </source>
</evidence>
<dbReference type="Gene3D" id="2.60.370.10">
    <property type="entry name" value="Ctag/Cox11"/>
    <property type="match status" value="1"/>
</dbReference>
<dbReference type="RefSeq" id="WP_348391150.1">
    <property type="nucleotide sequence ID" value="NZ_CP134145.1"/>
</dbReference>
<evidence type="ECO:0000313" key="11">
    <source>
        <dbReference type="EMBL" id="WNC72030.1"/>
    </source>
</evidence>
<keyword evidence="12" id="KW-1185">Reference proteome</keyword>
<dbReference type="SUPFAM" id="SSF110111">
    <property type="entry name" value="Ctag/Cox11"/>
    <property type="match status" value="1"/>
</dbReference>
<dbReference type="PIRSF" id="PIRSF005413">
    <property type="entry name" value="COX11"/>
    <property type="match status" value="1"/>
</dbReference>
<name>A0ABY9TTE5_9GAMM</name>
<evidence type="ECO:0000256" key="4">
    <source>
        <dbReference type="ARBA" id="ARBA00015384"/>
    </source>
</evidence>
<evidence type="ECO:0000256" key="3">
    <source>
        <dbReference type="ARBA" id="ARBA00009620"/>
    </source>
</evidence>
<evidence type="ECO:0000313" key="12">
    <source>
        <dbReference type="Proteomes" id="UP001258994"/>
    </source>
</evidence>
<gene>
    <name evidence="11" type="ORF">RGQ13_18215</name>
</gene>
<comment type="similarity">
    <text evidence="3">Belongs to the COX11/CtaG family.</text>
</comment>
<dbReference type="Pfam" id="PF04442">
    <property type="entry name" value="CtaG_Cox11"/>
    <property type="match status" value="1"/>
</dbReference>
<protein>
    <recommendedName>
        <fullName evidence="4">Cytochrome c oxidase assembly protein CtaG</fullName>
    </recommendedName>
</protein>
<reference evidence="12" key="1">
    <citation type="submission" date="2023-09" db="EMBL/GenBank/DDBJ databases">
        <authorList>
            <person name="Zhang C."/>
        </authorList>
    </citation>
    <scope>NUCLEOTIDE SEQUENCE [LARGE SCALE GENOMIC DNA]</scope>
    <source>
        <strain evidence="12">SQ149</strain>
    </source>
</reference>
<proteinExistence type="inferred from homology"/>
<feature type="transmembrane region" description="Helical" evidence="10">
    <location>
        <begin position="20"/>
        <end position="38"/>
    </location>
</feature>
<keyword evidence="5 10" id="KW-0812">Transmembrane</keyword>
<comment type="function">
    <text evidence="1">Exerts its effect at some terminal stage of cytochrome c oxidase synthesis, probably by being involved in the insertion of the copper B into subunit I.</text>
</comment>
<evidence type="ECO:0000256" key="10">
    <source>
        <dbReference type="SAM" id="Phobius"/>
    </source>
</evidence>
<organism evidence="11 12">
    <name type="scientific">Thalassotalea psychrophila</name>
    <dbReference type="NCBI Taxonomy" id="3065647"/>
    <lineage>
        <taxon>Bacteria</taxon>
        <taxon>Pseudomonadati</taxon>
        <taxon>Pseudomonadota</taxon>
        <taxon>Gammaproteobacteria</taxon>
        <taxon>Alteromonadales</taxon>
        <taxon>Colwelliaceae</taxon>
        <taxon>Thalassotalea</taxon>
    </lineage>
</organism>
<evidence type="ECO:0000256" key="2">
    <source>
        <dbReference type="ARBA" id="ARBA00004382"/>
    </source>
</evidence>
<dbReference type="InterPro" id="IPR007533">
    <property type="entry name" value="Cyt_c_oxidase_assmbl_CtaG"/>
</dbReference>
<keyword evidence="9 10" id="KW-0472">Membrane</keyword>
<keyword evidence="6" id="KW-0735">Signal-anchor</keyword>
<evidence type="ECO:0000256" key="9">
    <source>
        <dbReference type="ARBA" id="ARBA00023136"/>
    </source>
</evidence>
<accession>A0ABY9TTE5</accession>
<evidence type="ECO:0000256" key="8">
    <source>
        <dbReference type="ARBA" id="ARBA00023008"/>
    </source>
</evidence>
<dbReference type="InterPro" id="IPR023471">
    <property type="entry name" value="CtaG/Cox11_dom_sf"/>
</dbReference>
<evidence type="ECO:0000256" key="6">
    <source>
        <dbReference type="ARBA" id="ARBA00022968"/>
    </source>
</evidence>
<sequence>MTKDQAQPLDKKVKKGVTKLVVTVFAMFAFGFALVPLYDVFCDITGLNGKTATTAAAVNEDGIDTSRLIRVQFISRTAKGAPWQFKPEMNSIDVHPGEMKFVKYYAKNESGRDGVAQAVPSVSPGQAANYFQKIECFCFNQQPLQANEEAWLPLQFYVDPELPEHITELTLSYTLYDITASEETAEVSKSRVGEE</sequence>
<dbReference type="EMBL" id="CP134145">
    <property type="protein sequence ID" value="WNC72030.1"/>
    <property type="molecule type" value="Genomic_DNA"/>
</dbReference>
<comment type="subcellular location">
    <subcellularLocation>
        <location evidence="2">Cell inner membrane</location>
        <topology evidence="2">Single-pass type II membrane protein</topology>
        <orientation evidence="2">Periplasmic side</orientation>
    </subcellularLocation>
</comment>
<dbReference type="PANTHER" id="PTHR21320">
    <property type="entry name" value="CYTOCHROME C OXIDASE ASSEMBLY PROTEIN COX11-RELATED"/>
    <property type="match status" value="1"/>
</dbReference>
<keyword evidence="8" id="KW-0186">Copper</keyword>
<dbReference type="NCBIfam" id="NF003465">
    <property type="entry name" value="PRK05089.1"/>
    <property type="match status" value="1"/>
</dbReference>